<dbReference type="GO" id="GO:0071972">
    <property type="term" value="F:peptidoglycan L,D-transpeptidase activity"/>
    <property type="evidence" value="ECO:0007669"/>
    <property type="project" value="TreeGrafter"/>
</dbReference>
<protein>
    <recommendedName>
        <fullName evidence="10">L,D-TPase catalytic domain-containing protein</fullName>
    </recommendedName>
</protein>
<dbReference type="PANTHER" id="PTHR30582">
    <property type="entry name" value="L,D-TRANSPEPTIDASE"/>
    <property type="match status" value="1"/>
</dbReference>
<comment type="pathway">
    <text evidence="1 9">Cell wall biogenesis; peptidoglycan biosynthesis.</text>
</comment>
<comment type="caution">
    <text evidence="11">The sequence shown here is derived from an EMBL/GenBank/DDBJ whole genome shotgun (WGS) entry which is preliminary data.</text>
</comment>
<dbReference type="AlphaFoldDB" id="A0A2M6WEW6"/>
<dbReference type="GO" id="GO:0018104">
    <property type="term" value="P:peptidoglycan-protein cross-linking"/>
    <property type="evidence" value="ECO:0007669"/>
    <property type="project" value="TreeGrafter"/>
</dbReference>
<dbReference type="InterPro" id="IPR005490">
    <property type="entry name" value="LD_TPept_cat_dom"/>
</dbReference>
<accession>A0A2M6WEW6</accession>
<dbReference type="SUPFAM" id="SSF141523">
    <property type="entry name" value="L,D-transpeptidase catalytic domain-like"/>
    <property type="match status" value="1"/>
</dbReference>
<organism evidence="11 12">
    <name type="scientific">Candidatus Kaiserbacteria bacterium CG10_big_fil_rev_8_21_14_0_10_49_17</name>
    <dbReference type="NCBI Taxonomy" id="1974609"/>
    <lineage>
        <taxon>Bacteria</taxon>
        <taxon>Candidatus Kaiseribacteriota</taxon>
    </lineage>
</organism>
<dbReference type="CDD" id="cd16913">
    <property type="entry name" value="YkuD_like"/>
    <property type="match status" value="1"/>
</dbReference>
<dbReference type="UniPathway" id="UPA00219"/>
<name>A0A2M6WEW6_9BACT</name>
<evidence type="ECO:0000256" key="2">
    <source>
        <dbReference type="ARBA" id="ARBA00005992"/>
    </source>
</evidence>
<dbReference type="Pfam" id="PF03734">
    <property type="entry name" value="YkuD"/>
    <property type="match status" value="1"/>
</dbReference>
<sequence>MMRRIVLFVAAIFLFVLFPQIVIADSWDYTIRVHYEGPEGFLTLHDSDGQQVARYPVALPYYMPSYLPAVGRVVRTLYRPTWVPTANICRRTGHCRAVPPGPANPLGVGFFVLRFSGRGDNMVGIHGTNQPSKIGKRVSSGCIRMHNADWKKLEARIRGSRIRVILGKFPRSDTVANNS</sequence>
<keyword evidence="4" id="KW-0808">Transferase</keyword>
<evidence type="ECO:0000256" key="5">
    <source>
        <dbReference type="ARBA" id="ARBA00022801"/>
    </source>
</evidence>
<dbReference type="Proteomes" id="UP000228809">
    <property type="component" value="Unassembled WGS sequence"/>
</dbReference>
<reference evidence="12" key="1">
    <citation type="submission" date="2017-09" db="EMBL/GenBank/DDBJ databases">
        <title>Depth-based differentiation of microbial function through sediment-hosted aquifers and enrichment of novel symbionts in the deep terrestrial subsurface.</title>
        <authorList>
            <person name="Probst A.J."/>
            <person name="Ladd B."/>
            <person name="Jarett J.K."/>
            <person name="Geller-Mcgrath D.E."/>
            <person name="Sieber C.M.K."/>
            <person name="Emerson J.B."/>
            <person name="Anantharaman K."/>
            <person name="Thomas B.C."/>
            <person name="Malmstrom R."/>
            <person name="Stieglmeier M."/>
            <person name="Klingl A."/>
            <person name="Woyke T."/>
            <person name="Ryan C.M."/>
            <person name="Banfield J.F."/>
        </authorList>
    </citation>
    <scope>NUCLEOTIDE SEQUENCE [LARGE SCALE GENOMIC DNA]</scope>
</reference>
<feature type="active site" description="Proton donor/acceptor" evidence="9">
    <location>
        <position position="126"/>
    </location>
</feature>
<evidence type="ECO:0000256" key="9">
    <source>
        <dbReference type="PROSITE-ProRule" id="PRU01373"/>
    </source>
</evidence>
<evidence type="ECO:0000256" key="3">
    <source>
        <dbReference type="ARBA" id="ARBA00022676"/>
    </source>
</evidence>
<dbReference type="EMBL" id="PFBJ01000004">
    <property type="protein sequence ID" value="PIT91316.1"/>
    <property type="molecule type" value="Genomic_DNA"/>
</dbReference>
<feature type="domain" description="L,D-TPase catalytic" evidence="10">
    <location>
        <begin position="31"/>
        <end position="165"/>
    </location>
</feature>
<keyword evidence="7 9" id="KW-0573">Peptidoglycan synthesis</keyword>
<comment type="similarity">
    <text evidence="2">Belongs to the YkuD family.</text>
</comment>
<gene>
    <name evidence="11" type="ORF">COU17_00795</name>
</gene>
<dbReference type="InterPro" id="IPR050979">
    <property type="entry name" value="LD-transpeptidase"/>
</dbReference>
<evidence type="ECO:0000313" key="12">
    <source>
        <dbReference type="Proteomes" id="UP000228809"/>
    </source>
</evidence>
<dbReference type="GO" id="GO:0008360">
    <property type="term" value="P:regulation of cell shape"/>
    <property type="evidence" value="ECO:0007669"/>
    <property type="project" value="UniProtKB-UniRule"/>
</dbReference>
<dbReference type="GO" id="GO:0016757">
    <property type="term" value="F:glycosyltransferase activity"/>
    <property type="evidence" value="ECO:0007669"/>
    <property type="project" value="UniProtKB-KW"/>
</dbReference>
<dbReference type="InterPro" id="IPR038063">
    <property type="entry name" value="Transpep_catalytic_dom"/>
</dbReference>
<dbReference type="Gene3D" id="2.40.440.10">
    <property type="entry name" value="L,D-transpeptidase catalytic domain-like"/>
    <property type="match status" value="1"/>
</dbReference>
<evidence type="ECO:0000256" key="4">
    <source>
        <dbReference type="ARBA" id="ARBA00022679"/>
    </source>
</evidence>
<evidence type="ECO:0000256" key="8">
    <source>
        <dbReference type="ARBA" id="ARBA00023316"/>
    </source>
</evidence>
<evidence type="ECO:0000259" key="10">
    <source>
        <dbReference type="PROSITE" id="PS52029"/>
    </source>
</evidence>
<evidence type="ECO:0000256" key="6">
    <source>
        <dbReference type="ARBA" id="ARBA00022960"/>
    </source>
</evidence>
<evidence type="ECO:0000256" key="1">
    <source>
        <dbReference type="ARBA" id="ARBA00004752"/>
    </source>
</evidence>
<feature type="active site" description="Nucleophile" evidence="9">
    <location>
        <position position="142"/>
    </location>
</feature>
<keyword evidence="3" id="KW-0328">Glycosyltransferase</keyword>
<dbReference type="GO" id="GO:0005576">
    <property type="term" value="C:extracellular region"/>
    <property type="evidence" value="ECO:0007669"/>
    <property type="project" value="TreeGrafter"/>
</dbReference>
<dbReference type="PANTHER" id="PTHR30582:SF24">
    <property type="entry name" value="L,D-TRANSPEPTIDASE ERFK_SRFK-RELATED"/>
    <property type="match status" value="1"/>
</dbReference>
<proteinExistence type="inferred from homology"/>
<dbReference type="GO" id="GO:0071555">
    <property type="term" value="P:cell wall organization"/>
    <property type="evidence" value="ECO:0007669"/>
    <property type="project" value="UniProtKB-UniRule"/>
</dbReference>
<evidence type="ECO:0000256" key="7">
    <source>
        <dbReference type="ARBA" id="ARBA00022984"/>
    </source>
</evidence>
<keyword evidence="5" id="KW-0378">Hydrolase</keyword>
<keyword evidence="8 9" id="KW-0961">Cell wall biogenesis/degradation</keyword>
<evidence type="ECO:0000313" key="11">
    <source>
        <dbReference type="EMBL" id="PIT91316.1"/>
    </source>
</evidence>
<keyword evidence="6 9" id="KW-0133">Cell shape</keyword>
<dbReference type="PROSITE" id="PS52029">
    <property type="entry name" value="LD_TPASE"/>
    <property type="match status" value="1"/>
</dbReference>